<dbReference type="Gene3D" id="3.30.420.40">
    <property type="match status" value="1"/>
</dbReference>
<protein>
    <recommendedName>
        <fullName evidence="3">glycerol kinase</fullName>
        <ecNumber evidence="3">2.7.1.30</ecNumber>
    </recommendedName>
    <alternativeName>
        <fullName evidence="6">ATP:glycerol 3-phosphotransferase</fullName>
    </alternativeName>
</protein>
<evidence type="ECO:0000256" key="3">
    <source>
        <dbReference type="ARBA" id="ARBA00012099"/>
    </source>
</evidence>
<accession>A0AAW1J2P7</accession>
<dbReference type="GO" id="GO:0006071">
    <property type="term" value="P:glycerol metabolic process"/>
    <property type="evidence" value="ECO:0007669"/>
    <property type="project" value="TreeGrafter"/>
</dbReference>
<comment type="pathway">
    <text evidence="1">Polyol metabolism; glycerol degradation via glycerol kinase pathway; sn-glycerol 3-phosphate from glycerol: step 1/1.</text>
</comment>
<keyword evidence="7" id="KW-1133">Transmembrane helix</keyword>
<keyword evidence="10" id="KW-1185">Reference proteome</keyword>
<proteinExistence type="inferred from homology"/>
<keyword evidence="4" id="KW-0808">Transferase</keyword>
<keyword evidence="5" id="KW-0418">Kinase</keyword>
<gene>
    <name evidence="9" type="ORF">RND81_08G013400</name>
</gene>
<evidence type="ECO:0000313" key="9">
    <source>
        <dbReference type="EMBL" id="KAK9697078.1"/>
    </source>
</evidence>
<dbReference type="EC" id="2.7.1.30" evidence="3"/>
<dbReference type="EMBL" id="JBDFQZ010000008">
    <property type="protein sequence ID" value="KAK9697078.1"/>
    <property type="molecule type" value="Genomic_DNA"/>
</dbReference>
<dbReference type="AlphaFoldDB" id="A0AAW1J2P7"/>
<feature type="transmembrane region" description="Helical" evidence="7">
    <location>
        <begin position="23"/>
        <end position="44"/>
    </location>
</feature>
<sequence>MCLQQLRRPVPAKEGQRRKEREIFLIILMMNLLIVGQTSLWAFMVHRAGENEAVAGGGETAQLELESGRTVQERRLGRDLPSGRNHFECSCGLPISTYFSATKLLWLLENVDAVKRAVDRGDALFGTVDTWLIWNMNGGVTRD</sequence>
<comment type="caution">
    <text evidence="9">The sequence shown here is derived from an EMBL/GenBank/DDBJ whole genome shotgun (WGS) entry which is preliminary data.</text>
</comment>
<dbReference type="PANTHER" id="PTHR10196:SF69">
    <property type="entry name" value="GLYCEROL KINASE"/>
    <property type="match status" value="1"/>
</dbReference>
<dbReference type="InterPro" id="IPR018484">
    <property type="entry name" value="FGGY_N"/>
</dbReference>
<keyword evidence="7" id="KW-0812">Transmembrane</keyword>
<dbReference type="PANTHER" id="PTHR10196">
    <property type="entry name" value="SUGAR KINASE"/>
    <property type="match status" value="1"/>
</dbReference>
<dbReference type="GO" id="GO:0004370">
    <property type="term" value="F:glycerol kinase activity"/>
    <property type="evidence" value="ECO:0007669"/>
    <property type="project" value="UniProtKB-EC"/>
</dbReference>
<dbReference type="SUPFAM" id="SSF53067">
    <property type="entry name" value="Actin-like ATPase domain"/>
    <property type="match status" value="1"/>
</dbReference>
<comment type="similarity">
    <text evidence="2">Belongs to the FGGY kinase family.</text>
</comment>
<organism evidence="9 10">
    <name type="scientific">Saponaria officinalis</name>
    <name type="common">Common soapwort</name>
    <name type="synonym">Lychnis saponaria</name>
    <dbReference type="NCBI Taxonomy" id="3572"/>
    <lineage>
        <taxon>Eukaryota</taxon>
        <taxon>Viridiplantae</taxon>
        <taxon>Streptophyta</taxon>
        <taxon>Embryophyta</taxon>
        <taxon>Tracheophyta</taxon>
        <taxon>Spermatophyta</taxon>
        <taxon>Magnoliopsida</taxon>
        <taxon>eudicotyledons</taxon>
        <taxon>Gunneridae</taxon>
        <taxon>Pentapetalae</taxon>
        <taxon>Caryophyllales</taxon>
        <taxon>Caryophyllaceae</taxon>
        <taxon>Caryophylleae</taxon>
        <taxon>Saponaria</taxon>
    </lineage>
</organism>
<evidence type="ECO:0000256" key="4">
    <source>
        <dbReference type="ARBA" id="ARBA00022679"/>
    </source>
</evidence>
<evidence type="ECO:0000256" key="1">
    <source>
        <dbReference type="ARBA" id="ARBA00005190"/>
    </source>
</evidence>
<name>A0AAW1J2P7_SAPOF</name>
<evidence type="ECO:0000313" key="10">
    <source>
        <dbReference type="Proteomes" id="UP001443914"/>
    </source>
</evidence>
<dbReference type="InterPro" id="IPR043129">
    <property type="entry name" value="ATPase_NBD"/>
</dbReference>
<keyword evidence="7" id="KW-0472">Membrane</keyword>
<dbReference type="PROSITE" id="PS00933">
    <property type="entry name" value="FGGY_KINASES_1"/>
    <property type="match status" value="1"/>
</dbReference>
<dbReference type="Pfam" id="PF00370">
    <property type="entry name" value="FGGY_N"/>
    <property type="match status" value="1"/>
</dbReference>
<evidence type="ECO:0000256" key="5">
    <source>
        <dbReference type="ARBA" id="ARBA00022777"/>
    </source>
</evidence>
<evidence type="ECO:0000256" key="2">
    <source>
        <dbReference type="ARBA" id="ARBA00009156"/>
    </source>
</evidence>
<dbReference type="GO" id="GO:0006641">
    <property type="term" value="P:triglyceride metabolic process"/>
    <property type="evidence" value="ECO:0007669"/>
    <property type="project" value="TreeGrafter"/>
</dbReference>
<feature type="domain" description="Carbohydrate kinase FGGY N-terminal" evidence="8">
    <location>
        <begin position="85"/>
        <end position="140"/>
    </location>
</feature>
<dbReference type="InterPro" id="IPR018483">
    <property type="entry name" value="Carb_kinase_FGGY_CS"/>
</dbReference>
<dbReference type="GO" id="GO:0005739">
    <property type="term" value="C:mitochondrion"/>
    <property type="evidence" value="ECO:0007669"/>
    <property type="project" value="TreeGrafter"/>
</dbReference>
<dbReference type="GO" id="GO:0046167">
    <property type="term" value="P:glycerol-3-phosphate biosynthetic process"/>
    <property type="evidence" value="ECO:0007669"/>
    <property type="project" value="TreeGrafter"/>
</dbReference>
<evidence type="ECO:0000256" key="6">
    <source>
        <dbReference type="ARBA" id="ARBA00043149"/>
    </source>
</evidence>
<evidence type="ECO:0000259" key="8">
    <source>
        <dbReference type="Pfam" id="PF00370"/>
    </source>
</evidence>
<dbReference type="Proteomes" id="UP001443914">
    <property type="component" value="Unassembled WGS sequence"/>
</dbReference>
<evidence type="ECO:0000256" key="7">
    <source>
        <dbReference type="SAM" id="Phobius"/>
    </source>
</evidence>
<reference evidence="9" key="1">
    <citation type="submission" date="2024-03" db="EMBL/GenBank/DDBJ databases">
        <title>WGS assembly of Saponaria officinalis var. Norfolk2.</title>
        <authorList>
            <person name="Jenkins J."/>
            <person name="Shu S."/>
            <person name="Grimwood J."/>
            <person name="Barry K."/>
            <person name="Goodstein D."/>
            <person name="Schmutz J."/>
            <person name="Leebens-Mack J."/>
            <person name="Osbourn A."/>
        </authorList>
    </citation>
    <scope>NUCLEOTIDE SEQUENCE [LARGE SCALE GENOMIC DNA]</scope>
    <source>
        <strain evidence="9">JIC</strain>
    </source>
</reference>